<evidence type="ECO:0000313" key="3">
    <source>
        <dbReference type="Proteomes" id="UP000602057"/>
    </source>
</evidence>
<dbReference type="SUPFAM" id="SSF48452">
    <property type="entry name" value="TPR-like"/>
    <property type="match status" value="1"/>
</dbReference>
<dbReference type="AlphaFoldDB" id="A0A8J6QNK7"/>
<keyword evidence="3" id="KW-1185">Reference proteome</keyword>
<dbReference type="Gene3D" id="2.20.20.130">
    <property type="match status" value="1"/>
</dbReference>
<evidence type="ECO:0000259" key="1">
    <source>
        <dbReference type="Pfam" id="PF14322"/>
    </source>
</evidence>
<comment type="caution">
    <text evidence="2">The sequence shown here is derived from an EMBL/GenBank/DDBJ whole genome shotgun (WGS) entry which is preliminary data.</text>
</comment>
<dbReference type="InterPro" id="IPR011990">
    <property type="entry name" value="TPR-like_helical_dom_sf"/>
</dbReference>
<dbReference type="Gene3D" id="1.25.40.900">
    <property type="match status" value="1"/>
</dbReference>
<reference evidence="2" key="2">
    <citation type="submission" date="2020-09" db="EMBL/GenBank/DDBJ databases">
        <authorList>
            <person name="Wu Z."/>
        </authorList>
    </citation>
    <scope>NUCLEOTIDE SEQUENCE</scope>
    <source>
        <strain evidence="2">SC17</strain>
    </source>
</reference>
<protein>
    <submittedName>
        <fullName evidence="2">RagB/SusD family nutrient uptake outer membrane protein</fullName>
    </submittedName>
</protein>
<accession>A0A8J6QNK7</accession>
<dbReference type="RefSeq" id="WP_188217505.1">
    <property type="nucleotide sequence ID" value="NZ_BAABGH010000002.1"/>
</dbReference>
<organism evidence="2 3">
    <name type="scientific">Aestuariibaculum suncheonense</name>
    <dbReference type="NCBI Taxonomy" id="1028745"/>
    <lineage>
        <taxon>Bacteria</taxon>
        <taxon>Pseudomonadati</taxon>
        <taxon>Bacteroidota</taxon>
        <taxon>Flavobacteriia</taxon>
        <taxon>Flavobacteriales</taxon>
        <taxon>Flavobacteriaceae</taxon>
    </lineage>
</organism>
<name>A0A8J6QNK7_9FLAO</name>
<evidence type="ECO:0000313" key="2">
    <source>
        <dbReference type="EMBL" id="MBD0837012.1"/>
    </source>
</evidence>
<dbReference type="EMBL" id="JACVXC010000009">
    <property type="protein sequence ID" value="MBD0837012.1"/>
    <property type="molecule type" value="Genomic_DNA"/>
</dbReference>
<proteinExistence type="predicted"/>
<reference evidence="2" key="1">
    <citation type="journal article" date="2013" name="Int. J. Syst. Evol. Microbiol.">
        <title>Aestuariibaculum suncheonense gen. nov., sp. nov., a marine bacterium of the family Flavobacteriaceae isolated from a tidal flat and emended descriptions of the genera Gaetbulibacter and Tamlana.</title>
        <authorList>
            <person name="Jeong S.H."/>
            <person name="Park M.S."/>
            <person name="Jin H.M."/>
            <person name="Lee K."/>
            <person name="Park W."/>
            <person name="Jeon C.O."/>
        </authorList>
    </citation>
    <scope>NUCLEOTIDE SEQUENCE</scope>
    <source>
        <strain evidence="2">SC17</strain>
    </source>
</reference>
<sequence length="471" mass="53086">MKIRIFQILICTLLLNSCSDYFDVSPKSNVKAEDLFQDESGFNQAFLGVYTLMSTKALYGDNMTYSFLDVLAQYYPSVRANSDHNFINAVDYDYNELKEENRIANIWSKHYQAIANVNSILLFIDDHAADFSEGVYEVYKGEAMALRAYLHFNLLRLFGQAPVLGANEPAIPYMDKYTNEAQQALSVDAVLGKIKNDLMLGRDLMMQNDPYGPNYQTIDYNLVPRALENREFRMNYFAATATLSLVSIYEGDNEKALGYAQEIIGTTDGSVSPVDLFSFANIPNDITAKSETIFGLNVSKLVEYQDLYFSTASYSGQQRDWLAIDAAIIETIYTPYGASSIDQRANVFFGPSQGGDRALAKYTNTTTLPLLKISELYLIAAEAEANLDNALNYYNTFTASRGIEAQTGVTREELDAEIYKEYKKEFIGEGKLFWFYKRNNFDVIGLLDDVEIDSASYVFPIPTSEIEFGNL</sequence>
<gene>
    <name evidence="2" type="ORF">ICJ84_16375</name>
</gene>
<dbReference type="Gene3D" id="1.25.40.390">
    <property type="match status" value="1"/>
</dbReference>
<feature type="domain" description="SusD-like N-terminal" evidence="1">
    <location>
        <begin position="20"/>
        <end position="206"/>
    </location>
</feature>
<dbReference type="Proteomes" id="UP000602057">
    <property type="component" value="Unassembled WGS sequence"/>
</dbReference>
<dbReference type="InterPro" id="IPR033985">
    <property type="entry name" value="SusD-like_N"/>
</dbReference>
<dbReference type="Pfam" id="PF14322">
    <property type="entry name" value="SusD-like_3"/>
    <property type="match status" value="1"/>
</dbReference>